<dbReference type="AlphaFoldDB" id="A0A4S4M030"/>
<proteinExistence type="predicted"/>
<evidence type="ECO:0000313" key="3">
    <source>
        <dbReference type="EMBL" id="THH18314.1"/>
    </source>
</evidence>
<feature type="transmembrane region" description="Helical" evidence="2">
    <location>
        <begin position="40"/>
        <end position="58"/>
    </location>
</feature>
<feature type="region of interest" description="Disordered" evidence="1">
    <location>
        <begin position="1"/>
        <end position="34"/>
    </location>
</feature>
<keyword evidence="4" id="KW-1185">Reference proteome</keyword>
<comment type="caution">
    <text evidence="3">The sequence shown here is derived from an EMBL/GenBank/DDBJ whole genome shotgun (WGS) entry which is preliminary data.</text>
</comment>
<evidence type="ECO:0008006" key="5">
    <source>
        <dbReference type="Google" id="ProtNLM"/>
    </source>
</evidence>
<reference evidence="3 4" key="1">
    <citation type="submission" date="2019-02" db="EMBL/GenBank/DDBJ databases">
        <title>Genome sequencing of the rare red list fungi Bondarzewia mesenterica.</title>
        <authorList>
            <person name="Buettner E."/>
            <person name="Kellner H."/>
        </authorList>
    </citation>
    <scope>NUCLEOTIDE SEQUENCE [LARGE SCALE GENOMIC DNA]</scope>
    <source>
        <strain evidence="3 4">DSM 108281</strain>
    </source>
</reference>
<accession>A0A4S4M030</accession>
<name>A0A4S4M030_9AGAM</name>
<keyword evidence="2" id="KW-0472">Membrane</keyword>
<evidence type="ECO:0000256" key="1">
    <source>
        <dbReference type="SAM" id="MobiDB-lite"/>
    </source>
</evidence>
<sequence>MSSSQSAEYEPLNPTDEDTDPWSSEIKPTTVPSPSLSPRIFWSLCVLAVLCILNVTLFPRTLSTRGGLGSPDALSTIGSSPGLDRARAKETLSKYHFVKPDSISSPVPLSATSPSTVAFGSARDVVVTSEETTIMRFTVPTGVNASAACSMAFFRPPITVTSELAGRGLKAVQLFELFPSSANEDIDIIVVEEDKARRIATLDLTRQAAMATSEEFACAEGEKRVFEVRCGEGYPCVIRYKDTKLLNIGFQLRRRAP</sequence>
<evidence type="ECO:0000256" key="2">
    <source>
        <dbReference type="SAM" id="Phobius"/>
    </source>
</evidence>
<keyword evidence="2" id="KW-1133">Transmembrane helix</keyword>
<gene>
    <name evidence="3" type="ORF">EW146_g2631</name>
</gene>
<protein>
    <recommendedName>
        <fullName evidence="5">Ubiquitin 3 binding protein But2 C-terminal domain-containing protein</fullName>
    </recommendedName>
</protein>
<dbReference type="OrthoDB" id="3171901at2759"/>
<evidence type="ECO:0000313" key="4">
    <source>
        <dbReference type="Proteomes" id="UP000310158"/>
    </source>
</evidence>
<organism evidence="3 4">
    <name type="scientific">Bondarzewia mesenterica</name>
    <dbReference type="NCBI Taxonomy" id="1095465"/>
    <lineage>
        <taxon>Eukaryota</taxon>
        <taxon>Fungi</taxon>
        <taxon>Dikarya</taxon>
        <taxon>Basidiomycota</taxon>
        <taxon>Agaricomycotina</taxon>
        <taxon>Agaricomycetes</taxon>
        <taxon>Russulales</taxon>
        <taxon>Bondarzewiaceae</taxon>
        <taxon>Bondarzewia</taxon>
    </lineage>
</organism>
<keyword evidence="2" id="KW-0812">Transmembrane</keyword>
<dbReference type="EMBL" id="SGPL01000079">
    <property type="protein sequence ID" value="THH18314.1"/>
    <property type="molecule type" value="Genomic_DNA"/>
</dbReference>
<dbReference type="Proteomes" id="UP000310158">
    <property type="component" value="Unassembled WGS sequence"/>
</dbReference>